<accession>A0A5N7MSG3</accession>
<gene>
    <name evidence="2" type="ORF">FS320_31090</name>
</gene>
<evidence type="ECO:0000313" key="2">
    <source>
        <dbReference type="EMBL" id="MPR29419.1"/>
    </source>
</evidence>
<evidence type="ECO:0000256" key="1">
    <source>
        <dbReference type="SAM" id="Phobius"/>
    </source>
</evidence>
<dbReference type="RefSeq" id="WP_152716252.1">
    <property type="nucleotide sequence ID" value="NZ_VOSJ01000244.1"/>
</dbReference>
<dbReference type="Proteomes" id="UP000403266">
    <property type="component" value="Unassembled WGS sequence"/>
</dbReference>
<reference evidence="2 3" key="1">
    <citation type="journal article" date="2019" name="Syst. Appl. Microbiol.">
        <title>Microvirga tunisiensis sp. nov., a root nodule symbiotic bacterium isolated from Lupinus micranthus and L. luteus grown in Northern Tunisia.</title>
        <authorList>
            <person name="Msaddak A."/>
            <person name="Rejili M."/>
            <person name="Duran D."/>
            <person name="Mars M."/>
            <person name="Palacios J.M."/>
            <person name="Ruiz-Argueso T."/>
            <person name="Rey L."/>
            <person name="Imperial J."/>
        </authorList>
    </citation>
    <scope>NUCLEOTIDE SEQUENCE [LARGE SCALE GENOMIC DNA]</scope>
    <source>
        <strain evidence="2 3">Lmie10</strain>
    </source>
</reference>
<keyword evidence="1" id="KW-0472">Membrane</keyword>
<dbReference type="OrthoDB" id="8019436at2"/>
<protein>
    <submittedName>
        <fullName evidence="2">Uncharacterized protein</fullName>
    </submittedName>
</protein>
<feature type="transmembrane region" description="Helical" evidence="1">
    <location>
        <begin position="111"/>
        <end position="131"/>
    </location>
</feature>
<comment type="caution">
    <text evidence="2">The sequence shown here is derived from an EMBL/GenBank/DDBJ whole genome shotgun (WGS) entry which is preliminary data.</text>
</comment>
<keyword evidence="3" id="KW-1185">Reference proteome</keyword>
<feature type="transmembrane region" description="Helical" evidence="1">
    <location>
        <begin position="13"/>
        <end position="33"/>
    </location>
</feature>
<organism evidence="2 3">
    <name type="scientific">Microvirga tunisiensis</name>
    <dbReference type="NCBI Taxonomy" id="2108360"/>
    <lineage>
        <taxon>Bacteria</taxon>
        <taxon>Pseudomonadati</taxon>
        <taxon>Pseudomonadota</taxon>
        <taxon>Alphaproteobacteria</taxon>
        <taxon>Hyphomicrobiales</taxon>
        <taxon>Methylobacteriaceae</taxon>
        <taxon>Microvirga</taxon>
    </lineage>
</organism>
<keyword evidence="1" id="KW-0812">Transmembrane</keyword>
<dbReference type="EMBL" id="VOSK01000228">
    <property type="protein sequence ID" value="MPR29419.1"/>
    <property type="molecule type" value="Genomic_DNA"/>
</dbReference>
<proteinExistence type="predicted"/>
<sequence>MGRFLPELATADWAFITSVIILPLLMAFGIYAIRSEVREARRIQAKSVKLKTSRVQRQQWRKGATSAEMLNLLDDIEALLRFINADDVLVRQEHSEAVRLSWMSYRIPIRAAFFGSLVLAGVFSAIFMVIAQGPSNPIP</sequence>
<name>A0A5N7MSG3_9HYPH</name>
<keyword evidence="1" id="KW-1133">Transmembrane helix</keyword>
<evidence type="ECO:0000313" key="3">
    <source>
        <dbReference type="Proteomes" id="UP000403266"/>
    </source>
</evidence>
<dbReference type="AlphaFoldDB" id="A0A5N7MSG3"/>